<dbReference type="PANTHER" id="PTHR11062">
    <property type="entry name" value="EXOSTOSIN HEPARAN SULFATE GLYCOSYLTRANSFERASE -RELATED"/>
    <property type="match status" value="1"/>
</dbReference>
<feature type="domain" description="Exostosin GT47" evidence="7">
    <location>
        <begin position="73"/>
        <end position="388"/>
    </location>
</feature>
<organism evidence="8 9">
    <name type="scientific">Vanilla planifolia</name>
    <name type="common">Vanilla</name>
    <dbReference type="NCBI Taxonomy" id="51239"/>
    <lineage>
        <taxon>Eukaryota</taxon>
        <taxon>Viridiplantae</taxon>
        <taxon>Streptophyta</taxon>
        <taxon>Embryophyta</taxon>
        <taxon>Tracheophyta</taxon>
        <taxon>Spermatophyta</taxon>
        <taxon>Magnoliopsida</taxon>
        <taxon>Liliopsida</taxon>
        <taxon>Asparagales</taxon>
        <taxon>Orchidaceae</taxon>
        <taxon>Vanilloideae</taxon>
        <taxon>Vanilleae</taxon>
        <taxon>Vanilla</taxon>
    </lineage>
</organism>
<keyword evidence="6" id="KW-1133">Transmembrane helix</keyword>
<name>A0A835Q1J0_VANPL</name>
<evidence type="ECO:0000256" key="4">
    <source>
        <dbReference type="ARBA" id="ARBA00022968"/>
    </source>
</evidence>
<comment type="caution">
    <text evidence="8">The sequence shown here is derived from an EMBL/GenBank/DDBJ whole genome shotgun (WGS) entry which is preliminary data.</text>
</comment>
<dbReference type="GO" id="GO:0016757">
    <property type="term" value="F:glycosyltransferase activity"/>
    <property type="evidence" value="ECO:0007669"/>
    <property type="project" value="UniProtKB-KW"/>
</dbReference>
<sequence length="459" mass="51469">MAARLRNRKQSAYSSPTVVLILLLLLLVFSLYITISHQLFSSSPVPHLFPSVTSPPIELAEPSSCDPDIAPFYIVQLPPSFNTDLVSSCRSLSPFTDMCPHVSNRGLGREIPPSASWHATHQFLAELIFHARAELHPCRTFHPSSAELFLLPFYAGLYASSQFSQRNITLRDSLALRFASFLPLLPSWPRRRGHDHFLVIGRTAWDFMRSPPPTPDFGANPLLLLPETQNLSVLTVERHPWHGRNQFAVPYPSYFHPSSASEVTAWSAAVLASPRTHLFAFVGGARPPAVEKAAARAEILRQCAASPTRCLQIECRPDDPTQCYKPDHVLAVLRRAEFCLQPPGDSFTRRSVFDAVLAGCVPVFFSEHTAYTQYRWYAPASPEDWSVFIGPDRWGRILEELDRIPKPVVAQLRARVVDMIPRVTYAHPNASRRDLGFRDAVDVALVELTKFVRSNVSEV</sequence>
<evidence type="ECO:0000256" key="2">
    <source>
        <dbReference type="ARBA" id="ARBA00010271"/>
    </source>
</evidence>
<dbReference type="EMBL" id="JADCNM010000012">
    <property type="protein sequence ID" value="KAG0459792.1"/>
    <property type="molecule type" value="Genomic_DNA"/>
</dbReference>
<keyword evidence="3" id="KW-0328">Glycosyltransferase</keyword>
<evidence type="ECO:0000256" key="5">
    <source>
        <dbReference type="ARBA" id="ARBA00023034"/>
    </source>
</evidence>
<dbReference type="GO" id="GO:0000139">
    <property type="term" value="C:Golgi membrane"/>
    <property type="evidence" value="ECO:0007669"/>
    <property type="project" value="UniProtKB-SubCell"/>
</dbReference>
<keyword evidence="4" id="KW-0735">Signal-anchor</keyword>
<accession>A0A835Q1J0</accession>
<keyword evidence="6" id="KW-0472">Membrane</keyword>
<comment type="subcellular location">
    <subcellularLocation>
        <location evidence="1">Golgi apparatus membrane</location>
        <topology evidence="1">Single-pass type II membrane protein</topology>
    </subcellularLocation>
</comment>
<keyword evidence="5" id="KW-0333">Golgi apparatus</keyword>
<keyword evidence="3" id="KW-0808">Transferase</keyword>
<evidence type="ECO:0000313" key="9">
    <source>
        <dbReference type="Proteomes" id="UP000639772"/>
    </source>
</evidence>
<gene>
    <name evidence="8" type="ORF">HPP92_022920</name>
</gene>
<dbReference type="PANTHER" id="PTHR11062:SF255">
    <property type="entry name" value="XYLOGLUCAN GALACTOSYLTRANSFERASE GT17-RELATED"/>
    <property type="match status" value="1"/>
</dbReference>
<dbReference type="AlphaFoldDB" id="A0A835Q1J0"/>
<evidence type="ECO:0000256" key="6">
    <source>
        <dbReference type="SAM" id="Phobius"/>
    </source>
</evidence>
<dbReference type="OrthoDB" id="1924787at2759"/>
<dbReference type="Proteomes" id="UP000639772">
    <property type="component" value="Chromosome 12"/>
</dbReference>
<comment type="similarity">
    <text evidence="2">Belongs to the glycosyltransferase 47 family.</text>
</comment>
<dbReference type="InterPro" id="IPR040911">
    <property type="entry name" value="Exostosin_GT47"/>
</dbReference>
<evidence type="ECO:0000256" key="1">
    <source>
        <dbReference type="ARBA" id="ARBA00004323"/>
    </source>
</evidence>
<proteinExistence type="inferred from homology"/>
<dbReference type="InterPro" id="IPR004263">
    <property type="entry name" value="Exostosin"/>
</dbReference>
<evidence type="ECO:0000259" key="7">
    <source>
        <dbReference type="Pfam" id="PF03016"/>
    </source>
</evidence>
<evidence type="ECO:0000256" key="3">
    <source>
        <dbReference type="ARBA" id="ARBA00022676"/>
    </source>
</evidence>
<feature type="transmembrane region" description="Helical" evidence="6">
    <location>
        <begin position="12"/>
        <end position="35"/>
    </location>
</feature>
<keyword evidence="6" id="KW-0812">Transmembrane</keyword>
<evidence type="ECO:0000313" key="8">
    <source>
        <dbReference type="EMBL" id="KAG0459792.1"/>
    </source>
</evidence>
<reference evidence="8 9" key="1">
    <citation type="journal article" date="2020" name="Nat. Food">
        <title>A phased Vanilla planifolia genome enables genetic improvement of flavour and production.</title>
        <authorList>
            <person name="Hasing T."/>
            <person name="Tang H."/>
            <person name="Brym M."/>
            <person name="Khazi F."/>
            <person name="Huang T."/>
            <person name="Chambers A.H."/>
        </authorList>
    </citation>
    <scope>NUCLEOTIDE SEQUENCE [LARGE SCALE GENOMIC DNA]</scope>
    <source>
        <tissue evidence="8">Leaf</tissue>
    </source>
</reference>
<protein>
    <recommendedName>
        <fullName evidence="7">Exostosin GT47 domain-containing protein</fullName>
    </recommendedName>
</protein>
<dbReference type="Pfam" id="PF03016">
    <property type="entry name" value="Exostosin_GT47"/>
    <property type="match status" value="1"/>
</dbReference>